<evidence type="ECO:0000256" key="3">
    <source>
        <dbReference type="RuleBase" id="RU003694"/>
    </source>
</evidence>
<dbReference type="InterPro" id="IPR000794">
    <property type="entry name" value="Beta-ketoacyl_synthase"/>
</dbReference>
<accession>A0A941ES88</accession>
<protein>
    <submittedName>
        <fullName evidence="5">Beta-ketoacyl-[acyl-carrier-protein] synthase family protein</fullName>
    </submittedName>
</protein>
<dbReference type="EMBL" id="JAGSOG010000099">
    <property type="protein sequence ID" value="MBR7835548.1"/>
    <property type="molecule type" value="Genomic_DNA"/>
</dbReference>
<dbReference type="SMART" id="SM00825">
    <property type="entry name" value="PKS_KS"/>
    <property type="match status" value="1"/>
</dbReference>
<dbReference type="InterPro" id="IPR016039">
    <property type="entry name" value="Thiolase-like"/>
</dbReference>
<dbReference type="GO" id="GO:0006633">
    <property type="term" value="P:fatty acid biosynthetic process"/>
    <property type="evidence" value="ECO:0007669"/>
    <property type="project" value="InterPro"/>
</dbReference>
<dbReference type="Pfam" id="PF02801">
    <property type="entry name" value="Ketoacyl-synt_C"/>
    <property type="match status" value="1"/>
</dbReference>
<dbReference type="PANTHER" id="PTHR11712">
    <property type="entry name" value="POLYKETIDE SYNTHASE-RELATED"/>
    <property type="match status" value="1"/>
</dbReference>
<organism evidence="5 6">
    <name type="scientific">Actinospica durhamensis</name>
    <dbReference type="NCBI Taxonomy" id="1508375"/>
    <lineage>
        <taxon>Bacteria</taxon>
        <taxon>Bacillati</taxon>
        <taxon>Actinomycetota</taxon>
        <taxon>Actinomycetes</taxon>
        <taxon>Catenulisporales</taxon>
        <taxon>Actinospicaceae</taxon>
        <taxon>Actinospica</taxon>
    </lineage>
</organism>
<dbReference type="PANTHER" id="PTHR11712:SF336">
    <property type="entry name" value="3-OXOACYL-[ACYL-CARRIER-PROTEIN] SYNTHASE, MITOCHONDRIAL"/>
    <property type="match status" value="1"/>
</dbReference>
<name>A0A941ES88_9ACTN</name>
<evidence type="ECO:0000259" key="4">
    <source>
        <dbReference type="PROSITE" id="PS52004"/>
    </source>
</evidence>
<dbReference type="InterPro" id="IPR020841">
    <property type="entry name" value="PKS_Beta-ketoAc_synthase_dom"/>
</dbReference>
<dbReference type="InterPro" id="IPR018201">
    <property type="entry name" value="Ketoacyl_synth_AS"/>
</dbReference>
<dbReference type="CDD" id="cd00834">
    <property type="entry name" value="KAS_I_II"/>
    <property type="match status" value="1"/>
</dbReference>
<proteinExistence type="inferred from homology"/>
<dbReference type="AlphaFoldDB" id="A0A941ES88"/>
<dbReference type="InterPro" id="IPR014031">
    <property type="entry name" value="Ketoacyl_synth_C"/>
</dbReference>
<gene>
    <name evidence="5" type="ORF">KDL01_19890</name>
</gene>
<dbReference type="Proteomes" id="UP000675781">
    <property type="component" value="Unassembled WGS sequence"/>
</dbReference>
<sequence length="409" mass="41046">MGLVTPVGTSAAAVLAAMCEGRSGLAAPAAGHALDGCLEVAGFSPPIDPESVLPGPQARTVDRSIVMALRAAEDALADAGIEVGRDVDPYRIAVIVSNVGGSATLEQQVLSRAARGRLGVSPYLLAGVLPNMGAAHIAIRHGIRGYSSSIGTACAAGAQSIGEAARLLRADEADVVVCGCSEAPLHPTFADAFGNARALARGWAKDPGGASRPFDRRRNGLVLGEGAGVLVLERLAHADARGAGGYAAVLGWGATNDAHHIMTPRADGEGAATCLRRALADADLAPGDIGYLNAHGTGTRLGDLAEAAAVRTVFGEHGPPVSATKAVTGHLLGASGAVEAAVTAAALGRGLLPPTHNLQDPDPGCALDHVRGAPRATRAEAAVSTSFGFGGHNVSLVLGAPATRRVRRA</sequence>
<reference evidence="5" key="1">
    <citation type="submission" date="2021-04" db="EMBL/GenBank/DDBJ databases">
        <title>Genome based classification of Actinospica acidithermotolerans sp. nov., an actinobacterium isolated from an Indonesian hot spring.</title>
        <authorList>
            <person name="Kusuma A.B."/>
            <person name="Putra K.E."/>
            <person name="Nafisah S."/>
            <person name="Loh J."/>
            <person name="Nouioui I."/>
            <person name="Goodfellow M."/>
        </authorList>
    </citation>
    <scope>NUCLEOTIDE SEQUENCE</scope>
    <source>
        <strain evidence="5">CSCA 57</strain>
    </source>
</reference>
<dbReference type="PROSITE" id="PS52004">
    <property type="entry name" value="KS3_2"/>
    <property type="match status" value="1"/>
</dbReference>
<feature type="domain" description="Ketosynthase family 3 (KS3)" evidence="4">
    <location>
        <begin position="1"/>
        <end position="400"/>
    </location>
</feature>
<comment type="similarity">
    <text evidence="1 3">Belongs to the thiolase-like superfamily. Beta-ketoacyl-ACP synthases family.</text>
</comment>
<dbReference type="SUPFAM" id="SSF53901">
    <property type="entry name" value="Thiolase-like"/>
    <property type="match status" value="2"/>
</dbReference>
<evidence type="ECO:0000313" key="6">
    <source>
        <dbReference type="Proteomes" id="UP000675781"/>
    </source>
</evidence>
<dbReference type="GO" id="GO:0004315">
    <property type="term" value="F:3-oxoacyl-[acyl-carrier-protein] synthase activity"/>
    <property type="evidence" value="ECO:0007669"/>
    <property type="project" value="InterPro"/>
</dbReference>
<keyword evidence="6" id="KW-1185">Reference proteome</keyword>
<dbReference type="InterPro" id="IPR014030">
    <property type="entry name" value="Ketoacyl_synth_N"/>
</dbReference>
<evidence type="ECO:0000256" key="1">
    <source>
        <dbReference type="ARBA" id="ARBA00008467"/>
    </source>
</evidence>
<dbReference type="PROSITE" id="PS00606">
    <property type="entry name" value="KS3_1"/>
    <property type="match status" value="1"/>
</dbReference>
<keyword evidence="2 3" id="KW-0808">Transferase</keyword>
<dbReference type="Pfam" id="PF00109">
    <property type="entry name" value="ketoacyl-synt"/>
    <property type="match status" value="1"/>
</dbReference>
<evidence type="ECO:0000256" key="2">
    <source>
        <dbReference type="ARBA" id="ARBA00022679"/>
    </source>
</evidence>
<dbReference type="Gene3D" id="3.40.47.10">
    <property type="match status" value="1"/>
</dbReference>
<evidence type="ECO:0000313" key="5">
    <source>
        <dbReference type="EMBL" id="MBR7835548.1"/>
    </source>
</evidence>
<comment type="caution">
    <text evidence="5">The sequence shown here is derived from an EMBL/GenBank/DDBJ whole genome shotgun (WGS) entry which is preliminary data.</text>
</comment>
<dbReference type="NCBIfam" id="NF005589">
    <property type="entry name" value="PRK07314.1"/>
    <property type="match status" value="1"/>
</dbReference>